<name>A0A4Y6V3B4_SACBS</name>
<organism evidence="1 2">
    <name type="scientific">Saccharibacillus brassicae</name>
    <dbReference type="NCBI Taxonomy" id="2583377"/>
    <lineage>
        <taxon>Bacteria</taxon>
        <taxon>Bacillati</taxon>
        <taxon>Bacillota</taxon>
        <taxon>Bacilli</taxon>
        <taxon>Bacillales</taxon>
        <taxon>Paenibacillaceae</taxon>
        <taxon>Saccharibacillus</taxon>
    </lineage>
</organism>
<dbReference type="EMBL" id="CP041217">
    <property type="protein sequence ID" value="QDH23180.1"/>
    <property type="molecule type" value="Genomic_DNA"/>
</dbReference>
<keyword evidence="2" id="KW-1185">Reference proteome</keyword>
<dbReference type="RefSeq" id="WP_141449717.1">
    <property type="nucleotide sequence ID" value="NZ_CP041217.1"/>
</dbReference>
<gene>
    <name evidence="1" type="ORF">FFV09_21335</name>
</gene>
<proteinExistence type="predicted"/>
<protein>
    <submittedName>
        <fullName evidence="1">Uncharacterized protein</fullName>
    </submittedName>
</protein>
<dbReference type="KEGG" id="saca:FFV09_21335"/>
<accession>A0A4Y6V3B4</accession>
<reference evidence="1 2" key="1">
    <citation type="submission" date="2019-06" db="EMBL/GenBank/DDBJ databases">
        <title>Saccharibacillus brassicae sp. nov., an endophytic bacterium isolated from Chinese cabbage seeds (Brassica pekinensis).</title>
        <authorList>
            <person name="Jiang L."/>
            <person name="Lee J."/>
            <person name="Kim S.W."/>
        </authorList>
    </citation>
    <scope>NUCLEOTIDE SEQUENCE [LARGE SCALE GENOMIC DNA]</scope>
    <source>
        <strain evidence="2">KCTC 43072 / ATSA2</strain>
    </source>
</reference>
<evidence type="ECO:0000313" key="2">
    <source>
        <dbReference type="Proteomes" id="UP000316968"/>
    </source>
</evidence>
<evidence type="ECO:0000313" key="1">
    <source>
        <dbReference type="EMBL" id="QDH23180.1"/>
    </source>
</evidence>
<dbReference type="OrthoDB" id="2608871at2"/>
<dbReference type="Proteomes" id="UP000316968">
    <property type="component" value="Chromosome"/>
</dbReference>
<sequence length="140" mass="16015">MSEEVNRVHRIPFSRICGVLGIRQKIINVYPDHVNKCVVVETDKNVRNPSTIIEVKNTYLDVRTISAEEYNRMPYTPNVSDKLKGLLSDAERRALKESLHLAIGEAEHRLQGDLSAEERGEREIFLQNARRAFNKLSGDL</sequence>
<dbReference type="AlphaFoldDB" id="A0A4Y6V3B4"/>